<dbReference type="EMBL" id="CAFBLJ010000075">
    <property type="protein sequence ID" value="CAB4876732.1"/>
    <property type="molecule type" value="Genomic_DNA"/>
</dbReference>
<dbReference type="Pfam" id="PF13561">
    <property type="entry name" value="adh_short_C2"/>
    <property type="match status" value="1"/>
</dbReference>
<evidence type="ECO:0000313" key="4">
    <source>
        <dbReference type="EMBL" id="CAB4802414.1"/>
    </source>
</evidence>
<dbReference type="AlphaFoldDB" id="A0A6J7RUY9"/>
<gene>
    <name evidence="2" type="ORF">UFOPK2658_01516</name>
    <name evidence="3" type="ORF">UFOPK2880_01347</name>
    <name evidence="4" type="ORF">UFOPK3004_00750</name>
    <name evidence="5" type="ORF">UFOPK3304_01313</name>
    <name evidence="6" type="ORF">UFOPK3494_01097</name>
    <name evidence="7" type="ORF">UFOPK4134_01140</name>
</gene>
<evidence type="ECO:0000313" key="2">
    <source>
        <dbReference type="EMBL" id="CAB4728107.1"/>
    </source>
</evidence>
<evidence type="ECO:0000313" key="3">
    <source>
        <dbReference type="EMBL" id="CAB4779607.1"/>
    </source>
</evidence>
<dbReference type="EMBL" id="CAEZZP010000097">
    <property type="protein sequence ID" value="CAB4779607.1"/>
    <property type="molecule type" value="Genomic_DNA"/>
</dbReference>
<dbReference type="EMBL" id="CAEZYH010000084">
    <property type="protein sequence ID" value="CAB4728107.1"/>
    <property type="molecule type" value="Genomic_DNA"/>
</dbReference>
<comment type="similarity">
    <text evidence="1">Belongs to the short-chain dehydrogenases/reductases (SDR) family.</text>
</comment>
<dbReference type="EMBL" id="CAFBMF010000070">
    <property type="protein sequence ID" value="CAB4903984.1"/>
    <property type="molecule type" value="Genomic_DNA"/>
</dbReference>
<evidence type="ECO:0000313" key="7">
    <source>
        <dbReference type="EMBL" id="CAB5032422.1"/>
    </source>
</evidence>
<dbReference type="PRINTS" id="PR00081">
    <property type="entry name" value="GDHRDH"/>
</dbReference>
<accession>A0A6J7RUY9</accession>
<proteinExistence type="inferred from homology"/>
<name>A0A6J7RUY9_9ZZZZ</name>
<dbReference type="GO" id="GO:0016616">
    <property type="term" value="F:oxidoreductase activity, acting on the CH-OH group of donors, NAD or NADP as acceptor"/>
    <property type="evidence" value="ECO:0007669"/>
    <property type="project" value="TreeGrafter"/>
</dbReference>
<dbReference type="PANTHER" id="PTHR42760">
    <property type="entry name" value="SHORT-CHAIN DEHYDROGENASES/REDUCTASES FAMILY MEMBER"/>
    <property type="match status" value="1"/>
</dbReference>
<dbReference type="CDD" id="cd05233">
    <property type="entry name" value="SDR_c"/>
    <property type="match status" value="1"/>
</dbReference>
<dbReference type="Gene3D" id="3.40.50.720">
    <property type="entry name" value="NAD(P)-binding Rossmann-like Domain"/>
    <property type="match status" value="1"/>
</dbReference>
<dbReference type="InterPro" id="IPR002347">
    <property type="entry name" value="SDR_fam"/>
</dbReference>
<sequence length="278" mass="29032">MSTAKKPAAKKVPAKKAALKPSPIYKRLKGQRVFITGAGSGIGRATALRFAAEGASVALADLRGAQQTASDIKKAGGTATAYDLDVTRAVDVEKVVNKAAKALGGLDIVCNIAGIGHFANSHEETPDWFDRIVSVNLNGTFYVTRYALPHLLASYAKSGRDSVIVNTASTSGLMGAPWSAAYCASKGGVVNLTRALAYEYRGKGVRVNAVAPGGTNTAIYDSFAALPANADYKLMGKIMTPMDPAEPDEMANLFAFIASNEGRYMTGSIVVMDGGITC</sequence>
<organism evidence="7">
    <name type="scientific">freshwater metagenome</name>
    <dbReference type="NCBI Taxonomy" id="449393"/>
    <lineage>
        <taxon>unclassified sequences</taxon>
        <taxon>metagenomes</taxon>
        <taxon>ecological metagenomes</taxon>
    </lineage>
</organism>
<dbReference type="EMBL" id="CAFAAL010000051">
    <property type="protein sequence ID" value="CAB4802414.1"/>
    <property type="molecule type" value="Genomic_DNA"/>
</dbReference>
<dbReference type="SUPFAM" id="SSF51735">
    <property type="entry name" value="NAD(P)-binding Rossmann-fold domains"/>
    <property type="match status" value="1"/>
</dbReference>
<evidence type="ECO:0000313" key="6">
    <source>
        <dbReference type="EMBL" id="CAB4903984.1"/>
    </source>
</evidence>
<dbReference type="InterPro" id="IPR036291">
    <property type="entry name" value="NAD(P)-bd_dom_sf"/>
</dbReference>
<dbReference type="PRINTS" id="PR00080">
    <property type="entry name" value="SDRFAMILY"/>
</dbReference>
<dbReference type="EMBL" id="CAFBPS010000088">
    <property type="protein sequence ID" value="CAB5032422.1"/>
    <property type="molecule type" value="Genomic_DNA"/>
</dbReference>
<dbReference type="InterPro" id="IPR020904">
    <property type="entry name" value="Sc_DH/Rdtase_CS"/>
</dbReference>
<reference evidence="7" key="1">
    <citation type="submission" date="2020-05" db="EMBL/GenBank/DDBJ databases">
        <authorList>
            <person name="Chiriac C."/>
            <person name="Salcher M."/>
            <person name="Ghai R."/>
            <person name="Kavagutti S V."/>
        </authorList>
    </citation>
    <scope>NUCLEOTIDE SEQUENCE</scope>
</reference>
<protein>
    <submittedName>
        <fullName evidence="7">Unannotated protein</fullName>
    </submittedName>
</protein>
<evidence type="ECO:0000313" key="5">
    <source>
        <dbReference type="EMBL" id="CAB4876732.1"/>
    </source>
</evidence>
<dbReference type="PROSITE" id="PS00061">
    <property type="entry name" value="ADH_SHORT"/>
    <property type="match status" value="1"/>
</dbReference>
<evidence type="ECO:0000256" key="1">
    <source>
        <dbReference type="ARBA" id="ARBA00006484"/>
    </source>
</evidence>
<dbReference type="FunFam" id="3.40.50.720:FF:000084">
    <property type="entry name" value="Short-chain dehydrogenase reductase"/>
    <property type="match status" value="1"/>
</dbReference>